<reference evidence="2" key="1">
    <citation type="submission" date="2023-05" db="EMBL/GenBank/DDBJ databases">
        <title>Nepenthes gracilis genome sequencing.</title>
        <authorList>
            <person name="Fukushima K."/>
        </authorList>
    </citation>
    <scope>NUCLEOTIDE SEQUENCE</scope>
    <source>
        <strain evidence="2">SING2019-196</strain>
    </source>
</reference>
<accession>A0AAD3XVH9</accession>
<evidence type="ECO:0000256" key="1">
    <source>
        <dbReference type="SAM" id="Phobius"/>
    </source>
</evidence>
<sequence length="91" mass="9769">MASMGAVEGRVHLLETTHCDGGFAADISHVIKTASMAVLGRCLLMLWGFGSLAICAKGVIMAVHRMPLDHLILMEQLQINPGAYLHSRLGL</sequence>
<name>A0AAD3XVH9_NEPGR</name>
<dbReference type="Proteomes" id="UP001279734">
    <property type="component" value="Unassembled WGS sequence"/>
</dbReference>
<organism evidence="2 3">
    <name type="scientific">Nepenthes gracilis</name>
    <name type="common">Slender pitcher plant</name>
    <dbReference type="NCBI Taxonomy" id="150966"/>
    <lineage>
        <taxon>Eukaryota</taxon>
        <taxon>Viridiplantae</taxon>
        <taxon>Streptophyta</taxon>
        <taxon>Embryophyta</taxon>
        <taxon>Tracheophyta</taxon>
        <taxon>Spermatophyta</taxon>
        <taxon>Magnoliopsida</taxon>
        <taxon>eudicotyledons</taxon>
        <taxon>Gunneridae</taxon>
        <taxon>Pentapetalae</taxon>
        <taxon>Caryophyllales</taxon>
        <taxon>Nepenthaceae</taxon>
        <taxon>Nepenthes</taxon>
    </lineage>
</organism>
<protein>
    <submittedName>
        <fullName evidence="2">Uncharacterized protein</fullName>
    </submittedName>
</protein>
<dbReference type="EMBL" id="BSYO01000018">
    <property type="protein sequence ID" value="GMH17761.1"/>
    <property type="molecule type" value="Genomic_DNA"/>
</dbReference>
<comment type="caution">
    <text evidence="2">The sequence shown here is derived from an EMBL/GenBank/DDBJ whole genome shotgun (WGS) entry which is preliminary data.</text>
</comment>
<feature type="transmembrane region" description="Helical" evidence="1">
    <location>
        <begin position="44"/>
        <end position="64"/>
    </location>
</feature>
<dbReference type="AlphaFoldDB" id="A0AAD3XVH9"/>
<keyword evidence="3" id="KW-1185">Reference proteome</keyword>
<gene>
    <name evidence="2" type="ORF">Nepgr_019602</name>
</gene>
<evidence type="ECO:0000313" key="2">
    <source>
        <dbReference type="EMBL" id="GMH17761.1"/>
    </source>
</evidence>
<evidence type="ECO:0000313" key="3">
    <source>
        <dbReference type="Proteomes" id="UP001279734"/>
    </source>
</evidence>
<keyword evidence="1" id="KW-0812">Transmembrane</keyword>
<keyword evidence="1" id="KW-0472">Membrane</keyword>
<keyword evidence="1" id="KW-1133">Transmembrane helix</keyword>
<proteinExistence type="predicted"/>